<dbReference type="SMART" id="SM00267">
    <property type="entry name" value="GGDEF"/>
    <property type="match status" value="1"/>
</dbReference>
<dbReference type="Gene3D" id="3.30.70.270">
    <property type="match status" value="1"/>
</dbReference>
<dbReference type="PROSITE" id="PS50887">
    <property type="entry name" value="GGDEF"/>
    <property type="match status" value="1"/>
</dbReference>
<evidence type="ECO:0000259" key="2">
    <source>
        <dbReference type="PROSITE" id="PS50887"/>
    </source>
</evidence>
<keyword evidence="4" id="KW-1185">Reference proteome</keyword>
<evidence type="ECO:0000259" key="1">
    <source>
        <dbReference type="PROSITE" id="PS50883"/>
    </source>
</evidence>
<dbReference type="PANTHER" id="PTHR33121">
    <property type="entry name" value="CYCLIC DI-GMP PHOSPHODIESTERASE PDEF"/>
    <property type="match status" value="1"/>
</dbReference>
<dbReference type="EMBL" id="SMTF01000004">
    <property type="protein sequence ID" value="TDK25036.1"/>
    <property type="molecule type" value="Genomic_DNA"/>
</dbReference>
<dbReference type="CDD" id="cd01948">
    <property type="entry name" value="EAL"/>
    <property type="match status" value="1"/>
</dbReference>
<feature type="domain" description="EAL" evidence="1">
    <location>
        <begin position="155"/>
        <end position="407"/>
    </location>
</feature>
<comment type="caution">
    <text evidence="3">The sequence shown here is derived from an EMBL/GenBank/DDBJ whole genome shotgun (WGS) entry which is preliminary data.</text>
</comment>
<accession>A0A4R5TVB8</accession>
<dbReference type="RefSeq" id="WP_133321488.1">
    <property type="nucleotide sequence ID" value="NZ_SMTF01000004.1"/>
</dbReference>
<dbReference type="InterPro" id="IPR043128">
    <property type="entry name" value="Rev_trsase/Diguanyl_cyclase"/>
</dbReference>
<dbReference type="SUPFAM" id="SSF55073">
    <property type="entry name" value="Nucleotide cyclase"/>
    <property type="match status" value="1"/>
</dbReference>
<dbReference type="SUPFAM" id="SSF141868">
    <property type="entry name" value="EAL domain-like"/>
    <property type="match status" value="1"/>
</dbReference>
<name>A0A4R5TVB8_9GAMM</name>
<dbReference type="InterPro" id="IPR050706">
    <property type="entry name" value="Cyclic-di-GMP_PDE-like"/>
</dbReference>
<dbReference type="Gene3D" id="3.20.20.450">
    <property type="entry name" value="EAL domain"/>
    <property type="match status" value="1"/>
</dbReference>
<reference evidence="3 4" key="1">
    <citation type="submission" date="2019-03" db="EMBL/GenBank/DDBJ databases">
        <title>Luteimonas zhaokaii sp.nov., isolated from the rectal contents of Plateau pika in Yushu, Qinghai Province, China.</title>
        <authorList>
            <person name="Zhang G."/>
        </authorList>
    </citation>
    <scope>NUCLEOTIDE SEQUENCE [LARGE SCALE GENOMIC DNA]</scope>
    <source>
        <strain evidence="3 4">B9</strain>
    </source>
</reference>
<dbReference type="AlphaFoldDB" id="A0A4R5TVB8"/>
<dbReference type="InterPro" id="IPR029787">
    <property type="entry name" value="Nucleotide_cyclase"/>
</dbReference>
<evidence type="ECO:0000313" key="3">
    <source>
        <dbReference type="EMBL" id="TDK25036.1"/>
    </source>
</evidence>
<feature type="domain" description="GGDEF" evidence="2">
    <location>
        <begin position="19"/>
        <end position="153"/>
    </location>
</feature>
<dbReference type="Proteomes" id="UP000294796">
    <property type="component" value="Unassembled WGS sequence"/>
</dbReference>
<dbReference type="InterPro" id="IPR000160">
    <property type="entry name" value="GGDEF_dom"/>
</dbReference>
<proteinExistence type="predicted"/>
<sequence length="407" mass="43851">MLNRDALLACVAETDGDGGCIGVLVLRTQRLRDFEMLFGYAAGEALATALEHRLREALRPVDRLFRIGECDFAMVLPGLKQRQHAALAAGKVSRAARAPLEVCGHPVRANIAVGVATRPHDGTDPVTLCRRADEATLEAVQTAERHAFNSSVERQLVSHDALREAIAANHLAIWLQPIRSVRDGRLHGFESLARWRHRDAWVAPERFIATAEQTGLIGPLTHWSLHGTLRACAPALRENPTLVFSINLSPRAVLEDDVVAAFSAALALWGVPASALKVEVTETAFVSDMPALSEVLRELHATGVAISIDDYGTGYSSMAYLREFPVDEVKLDRSFIQDITVNTRSRQLAAAAVSLAHGIGAQVVAEGVESAQTLALLAEMGCDRYQGYLHGRPAPAAEAIAAMTGGD</sequence>
<dbReference type="GO" id="GO:0071111">
    <property type="term" value="F:cyclic-guanylate-specific phosphodiesterase activity"/>
    <property type="evidence" value="ECO:0007669"/>
    <property type="project" value="InterPro"/>
</dbReference>
<dbReference type="Pfam" id="PF00563">
    <property type="entry name" value="EAL"/>
    <property type="match status" value="1"/>
</dbReference>
<dbReference type="Pfam" id="PF00990">
    <property type="entry name" value="GGDEF"/>
    <property type="match status" value="1"/>
</dbReference>
<dbReference type="InterPro" id="IPR001633">
    <property type="entry name" value="EAL_dom"/>
</dbReference>
<dbReference type="OrthoDB" id="197861at2"/>
<gene>
    <name evidence="3" type="ORF">E2F46_07660</name>
</gene>
<protein>
    <submittedName>
        <fullName evidence="3">GGDEF domain-containing protein</fullName>
    </submittedName>
</protein>
<evidence type="ECO:0000313" key="4">
    <source>
        <dbReference type="Proteomes" id="UP000294796"/>
    </source>
</evidence>
<organism evidence="3 4">
    <name type="scientific">Luteimonas aestuarii</name>
    <dbReference type="NCBI Taxonomy" id="453837"/>
    <lineage>
        <taxon>Bacteria</taxon>
        <taxon>Pseudomonadati</taxon>
        <taxon>Pseudomonadota</taxon>
        <taxon>Gammaproteobacteria</taxon>
        <taxon>Lysobacterales</taxon>
        <taxon>Lysobacteraceae</taxon>
        <taxon>Luteimonas</taxon>
    </lineage>
</organism>
<dbReference type="PROSITE" id="PS50883">
    <property type="entry name" value="EAL"/>
    <property type="match status" value="1"/>
</dbReference>
<dbReference type="SMART" id="SM00052">
    <property type="entry name" value="EAL"/>
    <property type="match status" value="1"/>
</dbReference>
<dbReference type="PANTHER" id="PTHR33121:SF70">
    <property type="entry name" value="SIGNALING PROTEIN YKOW"/>
    <property type="match status" value="1"/>
</dbReference>
<dbReference type="InterPro" id="IPR035919">
    <property type="entry name" value="EAL_sf"/>
</dbReference>